<proteinExistence type="predicted"/>
<protein>
    <submittedName>
        <fullName evidence="2">Uncharacterized protein</fullName>
    </submittedName>
</protein>
<comment type="caution">
    <text evidence="2">The sequence shown here is derived from an EMBL/GenBank/DDBJ whole genome shotgun (WGS) entry which is preliminary data.</text>
</comment>
<evidence type="ECO:0000313" key="2">
    <source>
        <dbReference type="EMBL" id="KAJ8942860.1"/>
    </source>
</evidence>
<dbReference type="EMBL" id="JANEYF010002734">
    <property type="protein sequence ID" value="KAJ8942860.1"/>
    <property type="molecule type" value="Genomic_DNA"/>
</dbReference>
<feature type="transmembrane region" description="Helical" evidence="1">
    <location>
        <begin position="74"/>
        <end position="98"/>
    </location>
</feature>
<gene>
    <name evidence="2" type="ORF">NQ314_009922</name>
</gene>
<accession>A0AAV8XX47</accession>
<dbReference type="Proteomes" id="UP001162156">
    <property type="component" value="Unassembled WGS sequence"/>
</dbReference>
<reference evidence="2" key="1">
    <citation type="journal article" date="2023" name="Insect Mol. Biol.">
        <title>Genome sequencing provides insights into the evolution of gene families encoding plant cell wall-degrading enzymes in longhorned beetles.</title>
        <authorList>
            <person name="Shin N.R."/>
            <person name="Okamura Y."/>
            <person name="Kirsch R."/>
            <person name="Pauchet Y."/>
        </authorList>
    </citation>
    <scope>NUCLEOTIDE SEQUENCE</scope>
    <source>
        <strain evidence="2">RBIC_L_NR</strain>
    </source>
</reference>
<keyword evidence="3" id="KW-1185">Reference proteome</keyword>
<sequence>MFEKFCFCYKHRTAAIMMAVITLVVGIVGTIIFSVKIQFKAQKTDEDYLIFSVFHLVISVFLISALIWEKPVLIFAYLIIHISVLTAFLTHAIIYLSIGKLFWCYGIIV</sequence>
<name>A0AAV8XX47_9CUCU</name>
<organism evidence="2 3">
    <name type="scientific">Rhamnusium bicolor</name>
    <dbReference type="NCBI Taxonomy" id="1586634"/>
    <lineage>
        <taxon>Eukaryota</taxon>
        <taxon>Metazoa</taxon>
        <taxon>Ecdysozoa</taxon>
        <taxon>Arthropoda</taxon>
        <taxon>Hexapoda</taxon>
        <taxon>Insecta</taxon>
        <taxon>Pterygota</taxon>
        <taxon>Neoptera</taxon>
        <taxon>Endopterygota</taxon>
        <taxon>Coleoptera</taxon>
        <taxon>Polyphaga</taxon>
        <taxon>Cucujiformia</taxon>
        <taxon>Chrysomeloidea</taxon>
        <taxon>Cerambycidae</taxon>
        <taxon>Lepturinae</taxon>
        <taxon>Rhagiini</taxon>
        <taxon>Rhamnusium</taxon>
    </lineage>
</organism>
<feature type="transmembrane region" description="Helical" evidence="1">
    <location>
        <begin position="14"/>
        <end position="35"/>
    </location>
</feature>
<keyword evidence="1" id="KW-1133">Transmembrane helix</keyword>
<keyword evidence="1" id="KW-0812">Transmembrane</keyword>
<keyword evidence="1" id="KW-0472">Membrane</keyword>
<evidence type="ECO:0000256" key="1">
    <source>
        <dbReference type="SAM" id="Phobius"/>
    </source>
</evidence>
<dbReference type="AlphaFoldDB" id="A0AAV8XX47"/>
<evidence type="ECO:0000313" key="3">
    <source>
        <dbReference type="Proteomes" id="UP001162156"/>
    </source>
</evidence>
<feature type="transmembrane region" description="Helical" evidence="1">
    <location>
        <begin position="47"/>
        <end position="68"/>
    </location>
</feature>
<feature type="non-terminal residue" evidence="2">
    <location>
        <position position="109"/>
    </location>
</feature>